<protein>
    <recommendedName>
        <fullName evidence="2">PB1-like domain-containing protein</fullName>
    </recommendedName>
</protein>
<dbReference type="InterPro" id="IPR058594">
    <property type="entry name" value="PB1-like_dom_pln"/>
</dbReference>
<feature type="region of interest" description="Disordered" evidence="1">
    <location>
        <begin position="106"/>
        <end position="147"/>
    </location>
</feature>
<evidence type="ECO:0000313" key="4">
    <source>
        <dbReference type="Proteomes" id="UP000323506"/>
    </source>
</evidence>
<gene>
    <name evidence="3" type="ORF">ES288_A03G150200v1</name>
</gene>
<dbReference type="EMBL" id="CM017690">
    <property type="protein sequence ID" value="TYH25197.1"/>
    <property type="molecule type" value="Genomic_DNA"/>
</dbReference>
<evidence type="ECO:0000259" key="2">
    <source>
        <dbReference type="Pfam" id="PF26130"/>
    </source>
</evidence>
<keyword evidence="4" id="KW-1185">Reference proteome</keyword>
<feature type="region of interest" description="Disordered" evidence="1">
    <location>
        <begin position="159"/>
        <end position="178"/>
    </location>
</feature>
<feature type="compositionally biased region" description="Acidic residues" evidence="1">
    <location>
        <begin position="112"/>
        <end position="123"/>
    </location>
</feature>
<proteinExistence type="predicted"/>
<dbReference type="Proteomes" id="UP000323506">
    <property type="component" value="Chromosome A03"/>
</dbReference>
<evidence type="ECO:0000256" key="1">
    <source>
        <dbReference type="SAM" id="MobiDB-lite"/>
    </source>
</evidence>
<dbReference type="AlphaFoldDB" id="A0A5D2H4T5"/>
<reference evidence="3 4" key="1">
    <citation type="submission" date="2019-06" db="EMBL/GenBank/DDBJ databases">
        <title>WGS assembly of Gossypium darwinii.</title>
        <authorList>
            <person name="Chen Z.J."/>
            <person name="Sreedasyam A."/>
            <person name="Ando A."/>
            <person name="Song Q."/>
            <person name="De L."/>
            <person name="Hulse-Kemp A."/>
            <person name="Ding M."/>
            <person name="Ye W."/>
            <person name="Kirkbride R."/>
            <person name="Jenkins J."/>
            <person name="Plott C."/>
            <person name="Lovell J."/>
            <person name="Lin Y.-M."/>
            <person name="Vaughn R."/>
            <person name="Liu B."/>
            <person name="Li W."/>
            <person name="Simpson S."/>
            <person name="Scheffler B."/>
            <person name="Saski C."/>
            <person name="Grover C."/>
            <person name="Hu G."/>
            <person name="Conover J."/>
            <person name="Carlson J."/>
            <person name="Shu S."/>
            <person name="Boston L."/>
            <person name="Williams M."/>
            <person name="Peterson D."/>
            <person name="Mcgee K."/>
            <person name="Jones D."/>
            <person name="Wendel J."/>
            <person name="Stelly D."/>
            <person name="Grimwood J."/>
            <person name="Schmutz J."/>
        </authorList>
    </citation>
    <scope>NUCLEOTIDE SEQUENCE [LARGE SCALE GENOMIC DNA]</scope>
    <source>
        <strain evidence="3">1808015.09</strain>
    </source>
</reference>
<name>A0A5D2H4T5_GOSDA</name>
<feature type="compositionally biased region" description="Basic and acidic residues" evidence="1">
    <location>
        <begin position="124"/>
        <end position="145"/>
    </location>
</feature>
<evidence type="ECO:0000313" key="3">
    <source>
        <dbReference type="EMBL" id="TYH25197.1"/>
    </source>
</evidence>
<feature type="domain" description="PB1-like" evidence="2">
    <location>
        <begin position="4"/>
        <end position="103"/>
    </location>
</feature>
<organism evidence="3 4">
    <name type="scientific">Gossypium darwinii</name>
    <name type="common">Darwin's cotton</name>
    <name type="synonym">Gossypium barbadense var. darwinii</name>
    <dbReference type="NCBI Taxonomy" id="34276"/>
    <lineage>
        <taxon>Eukaryota</taxon>
        <taxon>Viridiplantae</taxon>
        <taxon>Streptophyta</taxon>
        <taxon>Embryophyta</taxon>
        <taxon>Tracheophyta</taxon>
        <taxon>Spermatophyta</taxon>
        <taxon>Magnoliopsida</taxon>
        <taxon>eudicotyledons</taxon>
        <taxon>Gunneridae</taxon>
        <taxon>Pentapetalae</taxon>
        <taxon>rosids</taxon>
        <taxon>malvids</taxon>
        <taxon>Malvales</taxon>
        <taxon>Malvaceae</taxon>
        <taxon>Malvoideae</taxon>
        <taxon>Gossypium</taxon>
    </lineage>
</organism>
<accession>A0A5D2H4T5</accession>
<dbReference type="Pfam" id="PF26130">
    <property type="entry name" value="PB1-like"/>
    <property type="match status" value="1"/>
</dbReference>
<sequence length="292" mass="32635">MSLDDEYYIILHVGGHFVKDPYVRYVGGEVIRLKEDLDRISYFELCKIVKIGLGFNTIMLIYFHEPSTVRLQNNLRVIYDDTSTIAMLDFWVKFKEIELYVEHEVDNPTGEGVDEGVESDGEGDLEKVESGGKGDVGEVQADREGVSTTGIEVDEDIGLESGGHISLGSTVGEDNDSGVAADEYVGDFTTSDGVDNIADEYAGDFATSDGLDNVATARSGEEKDGNETKVWDSDEHGSLVEFDEDKEHEDGERRRSKFPLYNDKLKFSLGMLFKDGKQFKRAIQKYSKECRR</sequence>